<organism evidence="2 3">
    <name type="scientific">Sediminivirga luteola</name>
    <dbReference type="NCBI Taxonomy" id="1774748"/>
    <lineage>
        <taxon>Bacteria</taxon>
        <taxon>Bacillati</taxon>
        <taxon>Actinomycetota</taxon>
        <taxon>Actinomycetes</taxon>
        <taxon>Micrococcales</taxon>
        <taxon>Brevibacteriaceae</taxon>
        <taxon>Sediminivirga</taxon>
    </lineage>
</organism>
<dbReference type="InterPro" id="IPR006336">
    <property type="entry name" value="GCS2"/>
</dbReference>
<dbReference type="InterPro" id="IPR050141">
    <property type="entry name" value="GCL_type2/YbdK_subfam"/>
</dbReference>
<comment type="caution">
    <text evidence="2">The sequence shown here is derived from an EMBL/GenBank/DDBJ whole genome shotgun (WGS) entry which is preliminary data.</text>
</comment>
<dbReference type="InterPro" id="IPR016602">
    <property type="entry name" value="UCP012666"/>
</dbReference>
<dbReference type="GO" id="GO:0004357">
    <property type="term" value="F:glutamate-cysteine ligase activity"/>
    <property type="evidence" value="ECO:0007669"/>
    <property type="project" value="UniProtKB-EC"/>
</dbReference>
<evidence type="ECO:0000256" key="1">
    <source>
        <dbReference type="ARBA" id="ARBA00048819"/>
    </source>
</evidence>
<reference evidence="2" key="1">
    <citation type="journal article" date="2014" name="Int. J. Syst. Evol. Microbiol.">
        <title>Complete genome sequence of Corynebacterium casei LMG S-19264T (=DSM 44701T), isolated from a smear-ripened cheese.</title>
        <authorList>
            <consortium name="US DOE Joint Genome Institute (JGI-PGF)"/>
            <person name="Walter F."/>
            <person name="Albersmeier A."/>
            <person name="Kalinowski J."/>
            <person name="Ruckert C."/>
        </authorList>
    </citation>
    <scope>NUCLEOTIDE SEQUENCE</scope>
    <source>
        <strain evidence="2">CGMCC 1.12785</strain>
    </source>
</reference>
<dbReference type="Proteomes" id="UP000616114">
    <property type="component" value="Unassembled WGS sequence"/>
</dbReference>
<accession>A0A8J2U0I5</accession>
<dbReference type="SUPFAM" id="SSF55931">
    <property type="entry name" value="Glutamine synthetase/guanido kinase"/>
    <property type="match status" value="1"/>
</dbReference>
<dbReference type="PANTHER" id="PTHR36510">
    <property type="entry name" value="GLUTAMATE--CYSTEINE LIGASE 2-RELATED"/>
    <property type="match status" value="1"/>
</dbReference>
<name>A0A8J2U0I5_9MICO</name>
<sequence length="517" mass="57690">MWFAFFMGDEITSESFSRKDRTGYRERLQENLEAFDRYLQEAEFAGEGTIGLEMEINLADRAFPHAPALRNIALLEELGEEFQAEIGAYNIELNHPVLHVTGRGLEELEQGLTRRLHAARDTARGQGIELVTAGILPTLEAGFFSHPEWMSPARRYEALNSSVLEARGEDVRIRIQGEESVDFYAESVAPESACTSVQLHLQVAPGDFASTWNAAQALAGPQLALAANSPLFAGRRLWHETRIPVFTQAIDTRPPELVHQGVRPRVWFGERWITSVFDLFEENVRYFPALLPESKEDAGADERAESGAPTIHELLLHNGTIWRWNRPIYVPGEDRPHLRVENRLLPAGPTVVDTAANAAFYYGLVRYLASEARPLWSRMSFSTARENFFECAKHGLDAQVFWPRAGTVPVSELLVKVLIPQAAEGLAAIGVDADLIDRYIGIVRERALTGMNGSRWLLDSLDRLDGGLRLDRAAGGAEPGDDPVPVPEPRREALATITGTYLERQWGNEPVHTWPLA</sequence>
<dbReference type="PIRSF" id="PIRSF012666">
    <property type="entry name" value="UCP012666"/>
    <property type="match status" value="1"/>
</dbReference>
<dbReference type="PANTHER" id="PTHR36510:SF3">
    <property type="entry name" value="CONSERVED PROTEIN"/>
    <property type="match status" value="1"/>
</dbReference>
<dbReference type="GO" id="GO:0042398">
    <property type="term" value="P:modified amino acid biosynthetic process"/>
    <property type="evidence" value="ECO:0007669"/>
    <property type="project" value="InterPro"/>
</dbReference>
<evidence type="ECO:0000313" key="3">
    <source>
        <dbReference type="Proteomes" id="UP000616114"/>
    </source>
</evidence>
<keyword evidence="3" id="KW-1185">Reference proteome</keyword>
<gene>
    <name evidence="2" type="ORF">GCM10011333_30210</name>
</gene>
<comment type="catalytic activity">
    <reaction evidence="1">
        <text>L-cysteine + L-glutamate + ATP = gamma-L-glutamyl-L-cysteine + ADP + phosphate + H(+)</text>
        <dbReference type="Rhea" id="RHEA:13285"/>
        <dbReference type="ChEBI" id="CHEBI:15378"/>
        <dbReference type="ChEBI" id="CHEBI:29985"/>
        <dbReference type="ChEBI" id="CHEBI:30616"/>
        <dbReference type="ChEBI" id="CHEBI:35235"/>
        <dbReference type="ChEBI" id="CHEBI:43474"/>
        <dbReference type="ChEBI" id="CHEBI:58173"/>
        <dbReference type="ChEBI" id="CHEBI:456216"/>
        <dbReference type="EC" id="6.3.2.2"/>
    </reaction>
</comment>
<reference evidence="2" key="2">
    <citation type="submission" date="2020-09" db="EMBL/GenBank/DDBJ databases">
        <authorList>
            <person name="Sun Q."/>
            <person name="Zhou Y."/>
        </authorList>
    </citation>
    <scope>NUCLEOTIDE SEQUENCE</scope>
    <source>
        <strain evidence="2">CGMCC 1.12785</strain>
    </source>
</reference>
<dbReference type="InterPro" id="IPR014746">
    <property type="entry name" value="Gln_synth/guanido_kin_cat_dom"/>
</dbReference>
<dbReference type="Gene3D" id="3.30.590.20">
    <property type="match status" value="1"/>
</dbReference>
<dbReference type="AlphaFoldDB" id="A0A8J2U0I5"/>
<dbReference type="Pfam" id="PF04107">
    <property type="entry name" value="GCS2"/>
    <property type="match status" value="1"/>
</dbReference>
<protein>
    <recommendedName>
        <fullName evidence="4">Glutamate--cysteine ligase</fullName>
    </recommendedName>
</protein>
<proteinExistence type="predicted"/>
<dbReference type="EMBL" id="BMFY01000016">
    <property type="protein sequence ID" value="GGA25172.1"/>
    <property type="molecule type" value="Genomic_DNA"/>
</dbReference>
<evidence type="ECO:0000313" key="2">
    <source>
        <dbReference type="EMBL" id="GGA25172.1"/>
    </source>
</evidence>
<evidence type="ECO:0008006" key="4">
    <source>
        <dbReference type="Google" id="ProtNLM"/>
    </source>
</evidence>